<feature type="compositionally biased region" description="Gly residues" evidence="1">
    <location>
        <begin position="190"/>
        <end position="200"/>
    </location>
</feature>
<dbReference type="InterPro" id="IPR058580">
    <property type="entry name" value="DUF2828"/>
</dbReference>
<dbReference type="Pfam" id="PF25043">
    <property type="entry name" value="DUF7788"/>
    <property type="match status" value="1"/>
</dbReference>
<protein>
    <submittedName>
        <fullName evidence="4">Uncharacterized protein</fullName>
    </submittedName>
</protein>
<reference evidence="4" key="1">
    <citation type="submission" date="2022-12" db="EMBL/GenBank/DDBJ databases">
        <title>Draft genome assemblies for two species of Escallonia (Escalloniales).</title>
        <authorList>
            <person name="Chanderbali A."/>
            <person name="Dervinis C."/>
            <person name="Anghel I."/>
            <person name="Soltis D."/>
            <person name="Soltis P."/>
            <person name="Zapata F."/>
        </authorList>
    </citation>
    <scope>NUCLEOTIDE SEQUENCE</scope>
    <source>
        <strain evidence="4">UCBG92.1500</strain>
        <tissue evidence="4">Leaf</tissue>
    </source>
</reference>
<gene>
    <name evidence="4" type="ORF">RJ640_011791</name>
</gene>
<feature type="region of interest" description="Disordered" evidence="1">
    <location>
        <begin position="1"/>
        <end position="22"/>
    </location>
</feature>
<feature type="domain" description="DUF7788" evidence="3">
    <location>
        <begin position="463"/>
        <end position="673"/>
    </location>
</feature>
<dbReference type="InterPro" id="IPR011205">
    <property type="entry name" value="UCP015417_vWA"/>
</dbReference>
<feature type="domain" description="DUF2828" evidence="2">
    <location>
        <begin position="52"/>
        <end position="461"/>
    </location>
</feature>
<evidence type="ECO:0000313" key="4">
    <source>
        <dbReference type="EMBL" id="KAK2970602.1"/>
    </source>
</evidence>
<evidence type="ECO:0000259" key="3">
    <source>
        <dbReference type="Pfam" id="PF25043"/>
    </source>
</evidence>
<dbReference type="InterPro" id="IPR056690">
    <property type="entry name" value="DUF7788"/>
</dbReference>
<evidence type="ECO:0000313" key="5">
    <source>
        <dbReference type="Proteomes" id="UP001187471"/>
    </source>
</evidence>
<dbReference type="PANTHER" id="PTHR31373:SF17">
    <property type="entry name" value="OS06G0652100 PROTEIN"/>
    <property type="match status" value="1"/>
</dbReference>
<proteinExistence type="predicted"/>
<dbReference type="PANTHER" id="PTHR31373">
    <property type="entry name" value="OS06G0652100 PROTEIN"/>
    <property type="match status" value="1"/>
</dbReference>
<comment type="caution">
    <text evidence="4">The sequence shown here is derived from an EMBL/GenBank/DDBJ whole genome shotgun (WGS) entry which is preliminary data.</text>
</comment>
<dbReference type="AlphaFoldDB" id="A0AA88QLE4"/>
<accession>A0AA88QLE4</accession>
<evidence type="ECO:0000259" key="2">
    <source>
        <dbReference type="Pfam" id="PF11443"/>
    </source>
</evidence>
<feature type="region of interest" description="Disordered" evidence="1">
    <location>
        <begin position="179"/>
        <end position="210"/>
    </location>
</feature>
<feature type="compositionally biased region" description="Pro residues" evidence="1">
    <location>
        <begin position="1"/>
        <end position="13"/>
    </location>
</feature>
<keyword evidence="5" id="KW-1185">Reference proteome</keyword>
<organism evidence="4 5">
    <name type="scientific">Escallonia rubra</name>
    <dbReference type="NCBI Taxonomy" id="112253"/>
    <lineage>
        <taxon>Eukaryota</taxon>
        <taxon>Viridiplantae</taxon>
        <taxon>Streptophyta</taxon>
        <taxon>Embryophyta</taxon>
        <taxon>Tracheophyta</taxon>
        <taxon>Spermatophyta</taxon>
        <taxon>Magnoliopsida</taxon>
        <taxon>eudicotyledons</taxon>
        <taxon>Gunneridae</taxon>
        <taxon>Pentapetalae</taxon>
        <taxon>asterids</taxon>
        <taxon>campanulids</taxon>
        <taxon>Escalloniales</taxon>
        <taxon>Escalloniaceae</taxon>
        <taxon>Escallonia</taxon>
    </lineage>
</organism>
<evidence type="ECO:0000256" key="1">
    <source>
        <dbReference type="SAM" id="MobiDB-lite"/>
    </source>
</evidence>
<dbReference type="Proteomes" id="UP001187471">
    <property type="component" value="Unassembled WGS sequence"/>
</dbReference>
<name>A0AA88QLE4_9ASTE</name>
<sequence>MAPTPLLGPPPKPAAAARPTNPTGDDFIDQMMSDFNYTSTITAADEPLKGWTDNGSPTLLSAGNPCTDLFFQVAPNTPAESVKDYLRKAWDHDALKTLKLICNLRGVRGTGKSDREGFYVAALWLHGTHPKTLACNIGTLASFGYFKDLPEILFRILEGVDVRQKQRIEWQSRKGVKLSSKRIGGRSSRGRGGLRGGRGGGRGKRGGSTMFTRIRPKSVRSAKYRAATREARISLAMKRGEMNKEKARQAREEKKMAKANKVVMHYRHDPEFRYLYERISDFFAERLKSDLQLLNSGELKKISLAAKWCPSLDSAFDKSTLLCESIARKIFSRESYPEYEGVEEAHYAYRVRDRLRKEVLVPLRKALELPEVFIGANQWGSLPYNRVASVAMHNYKEKFLKHDKERFEGYLERVEAGMAKIAAGARLPHELIASLNDADDGQVAELQWKRMVDDLGKKGKLKNCLAICDVSDKMAGAPLEVSVALGLLISELSEEPWKGKLITFSEKPRLISIQGEDLLFKSDFVRDIECGANTNFQRVFDIILQVAVNRKLKEDQMIKKVFVFSHMEFDAASGYNVGRRRCGGRVYVVPDSPPSYGGYGSQPPHTHRWETDYQAITRKFAEKGYGSCVPEIVFWNLKNSKATPVPGYQQGVSLVSGYSKNLVTLFLEEAGILNPDMVVDAAISGEEYNNLVVLD</sequence>
<dbReference type="Pfam" id="PF11443">
    <property type="entry name" value="DUF2828"/>
    <property type="match status" value="1"/>
</dbReference>
<dbReference type="EMBL" id="JAVXUO010002686">
    <property type="protein sequence ID" value="KAK2970602.1"/>
    <property type="molecule type" value="Genomic_DNA"/>
</dbReference>
<dbReference type="PIRSF" id="PIRSF015417">
    <property type="entry name" value="T31B5_30_vWA"/>
    <property type="match status" value="1"/>
</dbReference>